<evidence type="ECO:0000313" key="1">
    <source>
        <dbReference type="EMBL" id="CAH8331656.1"/>
    </source>
</evidence>
<accession>A0ABC8JKJ2</accession>
<dbReference type="EMBL" id="CAKOAT010117376">
    <property type="protein sequence ID" value="CAH8331656.1"/>
    <property type="molecule type" value="Genomic_DNA"/>
</dbReference>
<evidence type="ECO:0000313" key="2">
    <source>
        <dbReference type="Proteomes" id="UP001642260"/>
    </source>
</evidence>
<proteinExistence type="predicted"/>
<organism evidence="1 2">
    <name type="scientific">Eruca vesicaria subsp. sativa</name>
    <name type="common">Garden rocket</name>
    <name type="synonym">Eruca sativa</name>
    <dbReference type="NCBI Taxonomy" id="29727"/>
    <lineage>
        <taxon>Eukaryota</taxon>
        <taxon>Viridiplantae</taxon>
        <taxon>Streptophyta</taxon>
        <taxon>Embryophyta</taxon>
        <taxon>Tracheophyta</taxon>
        <taxon>Spermatophyta</taxon>
        <taxon>Magnoliopsida</taxon>
        <taxon>eudicotyledons</taxon>
        <taxon>Gunneridae</taxon>
        <taxon>Pentapetalae</taxon>
        <taxon>rosids</taxon>
        <taxon>malvids</taxon>
        <taxon>Brassicales</taxon>
        <taxon>Brassicaceae</taxon>
        <taxon>Brassiceae</taxon>
        <taxon>Eruca</taxon>
    </lineage>
</organism>
<dbReference type="AlphaFoldDB" id="A0ABC8JKJ2"/>
<protein>
    <submittedName>
        <fullName evidence="1">Uncharacterized protein</fullName>
    </submittedName>
</protein>
<dbReference type="Proteomes" id="UP001642260">
    <property type="component" value="Unassembled WGS sequence"/>
</dbReference>
<reference evidence="1 2" key="1">
    <citation type="submission" date="2022-03" db="EMBL/GenBank/DDBJ databases">
        <authorList>
            <person name="Macdonald S."/>
            <person name="Ahmed S."/>
            <person name="Newling K."/>
        </authorList>
    </citation>
    <scope>NUCLEOTIDE SEQUENCE [LARGE SCALE GENOMIC DNA]</scope>
</reference>
<keyword evidence="2" id="KW-1185">Reference proteome</keyword>
<name>A0ABC8JKJ2_ERUVS</name>
<sequence length="189" mass="21121">MEGSIIAQTEKDFTSLKFNQLTIHGDISHSAYASSPHVTLLLTLFASCPFSILQKYVYGNITRVDVSPNPVDGGDEPTITFFGFVNNSSATIYRGKLEVYIYSHYLHVDTSRMLVTKRVDENDGIIERGKNFKLSIRLPASEANEGEAPISVTLIDERPIYDDKPVPQKRLCFDMYLPSTNHPEPSTSS</sequence>
<gene>
    <name evidence="1" type="ORF">ERUC_LOCUS12427</name>
</gene>
<comment type="caution">
    <text evidence="1">The sequence shown here is derived from an EMBL/GenBank/DDBJ whole genome shotgun (WGS) entry which is preliminary data.</text>
</comment>